<name>A0A9W6V3I6_9ACTN</name>
<accession>A0A9W6V3I6</accession>
<gene>
    <name evidence="2" type="ORF">Kpho02_36110</name>
</gene>
<dbReference type="InterPro" id="IPR013320">
    <property type="entry name" value="ConA-like_dom_sf"/>
</dbReference>
<dbReference type="InterPro" id="IPR036966">
    <property type="entry name" value="CBM3_sf"/>
</dbReference>
<dbReference type="InterPro" id="IPR008965">
    <property type="entry name" value="CBM2/CBM3_carb-bd_dom_sf"/>
</dbReference>
<dbReference type="GO" id="GO:0005975">
    <property type="term" value="P:carbohydrate metabolic process"/>
    <property type="evidence" value="ECO:0007669"/>
    <property type="project" value="InterPro"/>
</dbReference>
<dbReference type="Gene3D" id="2.60.40.710">
    <property type="entry name" value="Endoglucanase-like"/>
    <property type="match status" value="1"/>
</dbReference>
<evidence type="ECO:0000259" key="1">
    <source>
        <dbReference type="PROSITE" id="PS51172"/>
    </source>
</evidence>
<dbReference type="AlphaFoldDB" id="A0A9W6V3I6"/>
<evidence type="ECO:0000313" key="3">
    <source>
        <dbReference type="Proteomes" id="UP001165041"/>
    </source>
</evidence>
<comment type="caution">
    <text evidence="2">The sequence shown here is derived from an EMBL/GenBank/DDBJ whole genome shotgun (WGS) entry which is preliminary data.</text>
</comment>
<dbReference type="Proteomes" id="UP001165041">
    <property type="component" value="Unassembled WGS sequence"/>
</dbReference>
<dbReference type="Gene3D" id="2.60.120.200">
    <property type="match status" value="1"/>
</dbReference>
<evidence type="ECO:0000313" key="2">
    <source>
        <dbReference type="EMBL" id="GLW71312.1"/>
    </source>
</evidence>
<dbReference type="Pfam" id="PF00942">
    <property type="entry name" value="CBM_3"/>
    <property type="match status" value="1"/>
</dbReference>
<keyword evidence="2" id="KW-0378">Hydrolase</keyword>
<protein>
    <submittedName>
        <fullName evidence="2">Hydrolase</fullName>
    </submittedName>
</protein>
<sequence length="471" mass="51125">MGSAKPRKGLWGALKILLLVLILAAAGNALFPNWRSVGEEKKEVTVRYRTDPQPNVQIAKPWLEVINSSKKPLPLHDVTLKYYFTSDGDHPYAYNCIEAAGIGCSNIFGTIAPLASPTPDADRVLLLTFSEAAPTLAANENSRGIQLQLYRVDGQNLDQSNDRSFNAAFTSFKPFKQVTAYKAGVLAWGDAPHGGGEAQPGTAVAAPSVPKNVLFDNFHYTGATDPALNKHGWRVRTSKGGPGIADTWTAAGVTFPAAGEAAGGQALNLRATSDGTKEKTTQAQLENADNDFLTGTYAARIHFSDKPSSGQAGDHVNQSFYTISPNDALYSELDNEYMPNGGWGSAGPVLDTTTWYNVKANDRATKRNKTSLQGWHTIVITAANGKVTYALDGQELFSSSGKYFPRQTMGVNFNIWFVDLPFKGDRSWDMQVNWFYYNADRAMNQAEVDKAVTDLYAGGATYVNTLVAPKR</sequence>
<feature type="domain" description="CBM3" evidence="1">
    <location>
        <begin position="39"/>
        <end position="193"/>
    </location>
</feature>
<organism evidence="2 3">
    <name type="scientific">Kitasatospora phosalacinea</name>
    <dbReference type="NCBI Taxonomy" id="2065"/>
    <lineage>
        <taxon>Bacteria</taxon>
        <taxon>Bacillati</taxon>
        <taxon>Actinomycetota</taxon>
        <taxon>Actinomycetes</taxon>
        <taxon>Kitasatosporales</taxon>
        <taxon>Streptomycetaceae</taxon>
        <taxon>Kitasatospora</taxon>
    </lineage>
</organism>
<dbReference type="InterPro" id="IPR001956">
    <property type="entry name" value="CBM3"/>
</dbReference>
<dbReference type="SUPFAM" id="SSF49899">
    <property type="entry name" value="Concanavalin A-like lectins/glucanases"/>
    <property type="match status" value="1"/>
</dbReference>
<dbReference type="CDD" id="cd00413">
    <property type="entry name" value="Glyco_hydrolase_16"/>
    <property type="match status" value="1"/>
</dbReference>
<dbReference type="SMART" id="SM01067">
    <property type="entry name" value="CBM_3"/>
    <property type="match status" value="1"/>
</dbReference>
<dbReference type="EMBL" id="BSSA01000011">
    <property type="protein sequence ID" value="GLW71312.1"/>
    <property type="molecule type" value="Genomic_DNA"/>
</dbReference>
<dbReference type="RefSeq" id="WP_285737083.1">
    <property type="nucleotide sequence ID" value="NZ_BSSA01000011.1"/>
</dbReference>
<dbReference type="SUPFAM" id="SSF49384">
    <property type="entry name" value="Carbohydrate-binding domain"/>
    <property type="match status" value="1"/>
</dbReference>
<dbReference type="GO" id="GO:0016787">
    <property type="term" value="F:hydrolase activity"/>
    <property type="evidence" value="ECO:0007669"/>
    <property type="project" value="UniProtKB-KW"/>
</dbReference>
<dbReference type="PROSITE" id="PS51172">
    <property type="entry name" value="CBM3"/>
    <property type="match status" value="1"/>
</dbReference>
<reference evidence="2" key="1">
    <citation type="submission" date="2023-02" db="EMBL/GenBank/DDBJ databases">
        <title>Kitasatospora phosalacinea NBRC 14627.</title>
        <authorList>
            <person name="Ichikawa N."/>
            <person name="Sato H."/>
            <person name="Tonouchi N."/>
        </authorList>
    </citation>
    <scope>NUCLEOTIDE SEQUENCE</scope>
    <source>
        <strain evidence="2">NBRC 14627</strain>
    </source>
</reference>
<proteinExistence type="predicted"/>
<dbReference type="GO" id="GO:0030248">
    <property type="term" value="F:cellulose binding"/>
    <property type="evidence" value="ECO:0007669"/>
    <property type="project" value="InterPro"/>
</dbReference>